<gene>
    <name evidence="2" type="ORF">MA16_Dca002415</name>
</gene>
<protein>
    <submittedName>
        <fullName evidence="2">Uncharacterized protein</fullName>
    </submittedName>
</protein>
<dbReference type="AlphaFoldDB" id="A0A2I0W0F4"/>
<proteinExistence type="predicted"/>
<feature type="region of interest" description="Disordered" evidence="1">
    <location>
        <begin position="307"/>
        <end position="360"/>
    </location>
</feature>
<sequence length="360" mass="38158">MKASLKFREDQRPLARAKIPISILGLPFLAGAAAGDPHDLRLDLTTAFDSGPAFRVSYLPNEPFNPFTLAVKTGIGSFGSPVSAPFSMITEFNLFSSHGVSGSPAFSVLFKPRLGDFCFRKSASSSSSSREIIPVSDGEEMFPPSPSAAKGVNGIHSNGKVNDIVVDLPAARGGIGGLLSGIEVTAMSVLPIRSRAMVGFRWGFRMPKELQSSFSTDTFSMTNLPMLVMNKISIKHIPARANSKLLQDSGTSVSASEVTQACKSVRQDIAALLAESSDLRKAVEDLREKIDGSGFLSGKMFPTIGNKDSCGAEAGKSGLRVAAPPSEPSKRERRGDVKSASEDVNEELKKALMSASNAGK</sequence>
<dbReference type="OrthoDB" id="1926966at2759"/>
<feature type="compositionally biased region" description="Basic and acidic residues" evidence="1">
    <location>
        <begin position="328"/>
        <end position="350"/>
    </location>
</feature>
<keyword evidence="3" id="KW-1185">Reference proteome</keyword>
<reference evidence="2 3" key="1">
    <citation type="journal article" date="2016" name="Sci. Rep.">
        <title>The Dendrobium catenatum Lindl. genome sequence provides insights into polysaccharide synthase, floral development and adaptive evolution.</title>
        <authorList>
            <person name="Zhang G.Q."/>
            <person name="Xu Q."/>
            <person name="Bian C."/>
            <person name="Tsai W.C."/>
            <person name="Yeh C.M."/>
            <person name="Liu K.W."/>
            <person name="Yoshida K."/>
            <person name="Zhang L.S."/>
            <person name="Chang S.B."/>
            <person name="Chen F."/>
            <person name="Shi Y."/>
            <person name="Su Y.Y."/>
            <person name="Zhang Y.Q."/>
            <person name="Chen L.J."/>
            <person name="Yin Y."/>
            <person name="Lin M."/>
            <person name="Huang H."/>
            <person name="Deng H."/>
            <person name="Wang Z.W."/>
            <person name="Zhu S.L."/>
            <person name="Zhao X."/>
            <person name="Deng C."/>
            <person name="Niu S.C."/>
            <person name="Huang J."/>
            <person name="Wang M."/>
            <person name="Liu G.H."/>
            <person name="Yang H.J."/>
            <person name="Xiao X.J."/>
            <person name="Hsiao Y.Y."/>
            <person name="Wu W.L."/>
            <person name="Chen Y.Y."/>
            <person name="Mitsuda N."/>
            <person name="Ohme-Takagi M."/>
            <person name="Luo Y.B."/>
            <person name="Van de Peer Y."/>
            <person name="Liu Z.J."/>
        </authorList>
    </citation>
    <scope>NUCLEOTIDE SEQUENCE [LARGE SCALE GENOMIC DNA]</scope>
    <source>
        <tissue evidence="2">The whole plant</tissue>
    </source>
</reference>
<evidence type="ECO:0000313" key="2">
    <source>
        <dbReference type="EMBL" id="PKU69145.1"/>
    </source>
</evidence>
<organism evidence="2 3">
    <name type="scientific">Dendrobium catenatum</name>
    <dbReference type="NCBI Taxonomy" id="906689"/>
    <lineage>
        <taxon>Eukaryota</taxon>
        <taxon>Viridiplantae</taxon>
        <taxon>Streptophyta</taxon>
        <taxon>Embryophyta</taxon>
        <taxon>Tracheophyta</taxon>
        <taxon>Spermatophyta</taxon>
        <taxon>Magnoliopsida</taxon>
        <taxon>Liliopsida</taxon>
        <taxon>Asparagales</taxon>
        <taxon>Orchidaceae</taxon>
        <taxon>Epidendroideae</taxon>
        <taxon>Malaxideae</taxon>
        <taxon>Dendrobiinae</taxon>
        <taxon>Dendrobium</taxon>
    </lineage>
</organism>
<name>A0A2I0W0F4_9ASPA</name>
<dbReference type="EMBL" id="KZ503041">
    <property type="protein sequence ID" value="PKU69145.1"/>
    <property type="molecule type" value="Genomic_DNA"/>
</dbReference>
<accession>A0A2I0W0F4</accession>
<dbReference type="STRING" id="906689.A0A2I0W0F4"/>
<dbReference type="PANTHER" id="PTHR34285:SF3">
    <property type="entry name" value="OS08G0510800 PROTEIN"/>
    <property type="match status" value="1"/>
</dbReference>
<evidence type="ECO:0000313" key="3">
    <source>
        <dbReference type="Proteomes" id="UP000233837"/>
    </source>
</evidence>
<evidence type="ECO:0000256" key="1">
    <source>
        <dbReference type="SAM" id="MobiDB-lite"/>
    </source>
</evidence>
<dbReference type="PANTHER" id="PTHR34285">
    <property type="entry name" value="OS08G0510800 PROTEIN"/>
    <property type="match status" value="1"/>
</dbReference>
<reference evidence="2 3" key="2">
    <citation type="journal article" date="2017" name="Nature">
        <title>The Apostasia genome and the evolution of orchids.</title>
        <authorList>
            <person name="Zhang G.Q."/>
            <person name="Liu K.W."/>
            <person name="Li Z."/>
            <person name="Lohaus R."/>
            <person name="Hsiao Y.Y."/>
            <person name="Niu S.C."/>
            <person name="Wang J.Y."/>
            <person name="Lin Y.C."/>
            <person name="Xu Q."/>
            <person name="Chen L.J."/>
            <person name="Yoshida K."/>
            <person name="Fujiwara S."/>
            <person name="Wang Z.W."/>
            <person name="Zhang Y.Q."/>
            <person name="Mitsuda N."/>
            <person name="Wang M."/>
            <person name="Liu G.H."/>
            <person name="Pecoraro L."/>
            <person name="Huang H.X."/>
            <person name="Xiao X.J."/>
            <person name="Lin M."/>
            <person name="Wu X.Y."/>
            <person name="Wu W.L."/>
            <person name="Chen Y.Y."/>
            <person name="Chang S.B."/>
            <person name="Sakamoto S."/>
            <person name="Ohme-Takagi M."/>
            <person name="Yagi M."/>
            <person name="Zeng S.J."/>
            <person name="Shen C.Y."/>
            <person name="Yeh C.M."/>
            <person name="Luo Y.B."/>
            <person name="Tsai W.C."/>
            <person name="Van de Peer Y."/>
            <person name="Liu Z.J."/>
        </authorList>
    </citation>
    <scope>NUCLEOTIDE SEQUENCE [LARGE SCALE GENOMIC DNA]</scope>
    <source>
        <tissue evidence="2">The whole plant</tissue>
    </source>
</reference>
<dbReference type="Proteomes" id="UP000233837">
    <property type="component" value="Unassembled WGS sequence"/>
</dbReference>